<dbReference type="InterPro" id="IPR020449">
    <property type="entry name" value="Tscrpt_reg_AraC-type_HTH"/>
</dbReference>
<dbReference type="RefSeq" id="WP_013931321.1">
    <property type="nucleotide sequence ID" value="NC_015705.1"/>
</dbReference>
<dbReference type="EMBL" id="CP002863">
    <property type="protein sequence ID" value="AEI52209.1"/>
    <property type="molecule type" value="Genomic_DNA"/>
</dbReference>
<dbReference type="SMART" id="SM00342">
    <property type="entry name" value="HTH_ARAC"/>
    <property type="match status" value="1"/>
</dbReference>
<evidence type="ECO:0000256" key="1">
    <source>
        <dbReference type="ARBA" id="ARBA00023015"/>
    </source>
</evidence>
<evidence type="ECO:0000256" key="2">
    <source>
        <dbReference type="ARBA" id="ARBA00023125"/>
    </source>
</evidence>
<evidence type="ECO:0000313" key="5">
    <source>
        <dbReference type="EMBL" id="AEI52209.1"/>
    </source>
</evidence>
<name>A0A7U4E977_RUNSL</name>
<dbReference type="InterPro" id="IPR009057">
    <property type="entry name" value="Homeodomain-like_sf"/>
</dbReference>
<reference evidence="5 6" key="2">
    <citation type="journal article" date="2012" name="Stand. Genomic Sci.">
        <title>Complete genome sequence of the aquatic bacterium Runella slithyformis type strain (LSU 4(T)).</title>
        <authorList>
            <person name="Copeland A."/>
            <person name="Zhang X."/>
            <person name="Misra M."/>
            <person name="Lapidus A."/>
            <person name="Nolan M."/>
            <person name="Lucas S."/>
            <person name="Deshpande S."/>
            <person name="Cheng J.F."/>
            <person name="Tapia R."/>
            <person name="Goodwin L.A."/>
            <person name="Pitluck S."/>
            <person name="Liolios K."/>
            <person name="Pagani I."/>
            <person name="Ivanova N."/>
            <person name="Mikhailova N."/>
            <person name="Pati A."/>
            <person name="Chen A."/>
            <person name="Palaniappan K."/>
            <person name="Land M."/>
            <person name="Hauser L."/>
            <person name="Pan C."/>
            <person name="Jeffries C.D."/>
            <person name="Detter J.C."/>
            <person name="Brambilla E.M."/>
            <person name="Rohde M."/>
            <person name="Djao O.D."/>
            <person name="Goker M."/>
            <person name="Sikorski J."/>
            <person name="Tindall B.J."/>
            <person name="Woyke T."/>
            <person name="Bristow J."/>
            <person name="Eisen J.A."/>
            <person name="Markowitz V."/>
            <person name="Hugenholtz P."/>
            <person name="Kyrpides N.C."/>
            <person name="Klenk H.P."/>
            <person name="Mavromatis K."/>
        </authorList>
    </citation>
    <scope>NUCLEOTIDE SEQUENCE [LARGE SCALE GENOMIC DNA]</scope>
    <source>
        <strain evidence="6">ATCC 29530 / DSM 19594 / LMG 11500 / NCIMB 11436 / LSU 4</strain>
    </source>
</reference>
<keyword evidence="2" id="KW-0238">DNA-binding</keyword>
<reference evidence="6" key="1">
    <citation type="submission" date="2011-06" db="EMBL/GenBank/DDBJ databases">
        <title>The complete genome of plasmid 4 of Runella slithyformis DSM 19594.</title>
        <authorList>
            <consortium name="US DOE Joint Genome Institute (JGI-PGF)"/>
            <person name="Lucas S."/>
            <person name="Han J."/>
            <person name="Lapidus A."/>
            <person name="Bruce D."/>
            <person name="Goodwin L."/>
            <person name="Pitluck S."/>
            <person name="Peters L."/>
            <person name="Kyrpides N."/>
            <person name="Mavromatis K."/>
            <person name="Ivanova N."/>
            <person name="Ovchinnikova G."/>
            <person name="Zhang X."/>
            <person name="Misra M."/>
            <person name="Detter J.C."/>
            <person name="Tapia R."/>
            <person name="Han C."/>
            <person name="Land M."/>
            <person name="Hauser L."/>
            <person name="Markowitz V."/>
            <person name="Cheng J.-F."/>
            <person name="Hugenholtz P."/>
            <person name="Woyke T."/>
            <person name="Wu D."/>
            <person name="Tindall B."/>
            <person name="Faehrich R."/>
            <person name="Brambilla E."/>
            <person name="Klenk H.-P."/>
            <person name="Eisen J.A."/>
        </authorList>
    </citation>
    <scope>NUCLEOTIDE SEQUENCE [LARGE SCALE GENOMIC DNA]</scope>
    <source>
        <strain evidence="6">ATCC 29530 / DSM 19594 / LMG 11500 / NCIMB 11436 / LSU 4</strain>
        <plasmid evidence="6">pRUNSL04</plasmid>
    </source>
</reference>
<keyword evidence="5" id="KW-0614">Plasmid</keyword>
<keyword evidence="1" id="KW-0805">Transcription regulation</keyword>
<dbReference type="PRINTS" id="PR00032">
    <property type="entry name" value="HTHARAC"/>
</dbReference>
<feature type="domain" description="HTH araC/xylS-type" evidence="4">
    <location>
        <begin position="211"/>
        <end position="309"/>
    </location>
</feature>
<sequence>MKKNIPTIDPQLFVKDYFDHSLMEEDGFNISNITPKEQNCFFYISPIEAGTKYINFPVESIKTTYYEVIFVTNGYYVVTDNLNELTQTEGQIRFVSPGKISSIQKLSNDIEGYYCLFDQAFIDTYSGVANLLNSFTFFDLDALPVISLSDQQAQFFALVFKKMNFDFVENYKITKPIICQYLVAIFKESSLYYEKISLENKKLTSADRIGQGFIRLVNKHYLSKRTLAEYATLLNITTKHLTKSVKQATGETPMDFIYKMLILEAKVLLKETALTVAEIAYQLSFDDAAHFGRFFKQHTGNTPVEFRNKT</sequence>
<geneLocation type="plasmid" evidence="5 6">
    <name>pRUNSL04</name>
</geneLocation>
<proteinExistence type="predicted"/>
<organism evidence="5 6">
    <name type="scientific">Runella slithyformis (strain ATCC 29530 / DSM 19594 / LMG 11500 / NCIMB 11436 / LSU 4)</name>
    <dbReference type="NCBI Taxonomy" id="761193"/>
    <lineage>
        <taxon>Bacteria</taxon>
        <taxon>Pseudomonadati</taxon>
        <taxon>Bacteroidota</taxon>
        <taxon>Cytophagia</taxon>
        <taxon>Cytophagales</taxon>
        <taxon>Spirosomataceae</taxon>
        <taxon>Runella</taxon>
    </lineage>
</organism>
<accession>A0A7U4E977</accession>
<dbReference type="PANTHER" id="PTHR43280:SF32">
    <property type="entry name" value="TRANSCRIPTIONAL REGULATORY PROTEIN"/>
    <property type="match status" value="1"/>
</dbReference>
<dbReference type="AlphaFoldDB" id="A0A7U4E977"/>
<evidence type="ECO:0000259" key="4">
    <source>
        <dbReference type="PROSITE" id="PS01124"/>
    </source>
</evidence>
<dbReference type="GO" id="GO:0003700">
    <property type="term" value="F:DNA-binding transcription factor activity"/>
    <property type="evidence" value="ECO:0007669"/>
    <property type="project" value="InterPro"/>
</dbReference>
<keyword evidence="6" id="KW-1185">Reference proteome</keyword>
<dbReference type="Pfam" id="PF12833">
    <property type="entry name" value="HTH_18"/>
    <property type="match status" value="1"/>
</dbReference>
<evidence type="ECO:0000313" key="6">
    <source>
        <dbReference type="Proteomes" id="UP000000493"/>
    </source>
</evidence>
<dbReference type="Gene3D" id="1.10.10.60">
    <property type="entry name" value="Homeodomain-like"/>
    <property type="match status" value="1"/>
</dbReference>
<dbReference type="PANTHER" id="PTHR43280">
    <property type="entry name" value="ARAC-FAMILY TRANSCRIPTIONAL REGULATOR"/>
    <property type="match status" value="1"/>
</dbReference>
<dbReference type="Proteomes" id="UP000000493">
    <property type="component" value="Plasmid pRUNSL04"/>
</dbReference>
<dbReference type="GO" id="GO:0043565">
    <property type="term" value="F:sequence-specific DNA binding"/>
    <property type="evidence" value="ECO:0007669"/>
    <property type="project" value="InterPro"/>
</dbReference>
<protein>
    <submittedName>
        <fullName evidence="5">Transcriptional regulator, AraC family</fullName>
    </submittedName>
</protein>
<dbReference type="InterPro" id="IPR018060">
    <property type="entry name" value="HTH_AraC"/>
</dbReference>
<dbReference type="KEGG" id="rsi:Runsl_5801"/>
<dbReference type="SUPFAM" id="SSF46689">
    <property type="entry name" value="Homeodomain-like"/>
    <property type="match status" value="1"/>
</dbReference>
<dbReference type="PROSITE" id="PS01124">
    <property type="entry name" value="HTH_ARAC_FAMILY_2"/>
    <property type="match status" value="1"/>
</dbReference>
<keyword evidence="3" id="KW-0804">Transcription</keyword>
<gene>
    <name evidence="5" type="ordered locus">Runsl_5801</name>
</gene>
<evidence type="ECO:0000256" key="3">
    <source>
        <dbReference type="ARBA" id="ARBA00023163"/>
    </source>
</evidence>